<dbReference type="InterPro" id="IPR018247">
    <property type="entry name" value="EF_Hand_1_Ca_BS"/>
</dbReference>
<dbReference type="GO" id="GO:0000159">
    <property type="term" value="C:protein phosphatase type 2A complex"/>
    <property type="evidence" value="ECO:0007669"/>
    <property type="project" value="TreeGrafter"/>
</dbReference>
<dbReference type="Proteomes" id="UP000242381">
    <property type="component" value="Unassembled WGS sequence"/>
</dbReference>
<dbReference type="GO" id="GO:0019888">
    <property type="term" value="F:protein phosphatase regulator activity"/>
    <property type="evidence" value="ECO:0007669"/>
    <property type="project" value="TreeGrafter"/>
</dbReference>
<dbReference type="PANTHER" id="PTHR14095:SF0">
    <property type="entry name" value="MIP22305P"/>
    <property type="match status" value="1"/>
</dbReference>
<reference evidence="3 4" key="1">
    <citation type="journal article" date="2016" name="Proc. Natl. Acad. Sci. U.S.A.">
        <title>Lipid metabolic changes in an early divergent fungus govern the establishment of a mutualistic symbiosis with endobacteria.</title>
        <authorList>
            <person name="Lastovetsky O.A."/>
            <person name="Gaspar M.L."/>
            <person name="Mondo S.J."/>
            <person name="LaButti K.M."/>
            <person name="Sandor L."/>
            <person name="Grigoriev I.V."/>
            <person name="Henry S.A."/>
            <person name="Pawlowska T.E."/>
        </authorList>
    </citation>
    <scope>NUCLEOTIDE SEQUENCE [LARGE SCALE GENOMIC DNA]</scope>
    <source>
        <strain evidence="3 4">ATCC 11559</strain>
    </source>
</reference>
<accession>A0A1X0S325</accession>
<dbReference type="EMBL" id="KV921327">
    <property type="protein sequence ID" value="ORE18589.1"/>
    <property type="molecule type" value="Genomic_DNA"/>
</dbReference>
<evidence type="ECO:0000313" key="4">
    <source>
        <dbReference type="Proteomes" id="UP000242381"/>
    </source>
</evidence>
<evidence type="ECO:0000259" key="2">
    <source>
        <dbReference type="PROSITE" id="PS50222"/>
    </source>
</evidence>
<evidence type="ECO:0000256" key="1">
    <source>
        <dbReference type="ARBA" id="ARBA00022837"/>
    </source>
</evidence>
<name>A0A1X0S325_RHIZD</name>
<dbReference type="PROSITE" id="PS00018">
    <property type="entry name" value="EF_HAND_1"/>
    <property type="match status" value="1"/>
</dbReference>
<feature type="non-terminal residue" evidence="3">
    <location>
        <position position="1"/>
    </location>
</feature>
<dbReference type="InterPro" id="IPR002048">
    <property type="entry name" value="EF_hand_dom"/>
</dbReference>
<dbReference type="SUPFAM" id="SSF47473">
    <property type="entry name" value="EF-hand"/>
    <property type="match status" value="1"/>
</dbReference>
<proteinExistence type="predicted"/>
<dbReference type="VEuPathDB" id="FungiDB:BCV72DRAFT_242665"/>
<dbReference type="PANTHER" id="PTHR14095">
    <property type="entry name" value="PHOSPHATASE 2A REGULATORY SUBUNIT-RELATED"/>
    <property type="match status" value="1"/>
</dbReference>
<dbReference type="PROSITE" id="PS50222">
    <property type="entry name" value="EF_HAND_2"/>
    <property type="match status" value="1"/>
</dbReference>
<feature type="domain" description="EF-hand" evidence="2">
    <location>
        <begin position="7"/>
        <end position="42"/>
    </location>
</feature>
<gene>
    <name evidence="3" type="ORF">BCV71DRAFT_179306</name>
</gene>
<dbReference type="InterPro" id="IPR011992">
    <property type="entry name" value="EF-hand-dom_pair"/>
</dbReference>
<dbReference type="Gene3D" id="1.10.238.10">
    <property type="entry name" value="EF-hand"/>
    <property type="match status" value="1"/>
</dbReference>
<protein>
    <recommendedName>
        <fullName evidence="2">EF-hand domain-containing protein</fullName>
    </recommendedName>
</protein>
<dbReference type="GO" id="GO:0005509">
    <property type="term" value="F:calcium ion binding"/>
    <property type="evidence" value="ECO:0007669"/>
    <property type="project" value="InterPro"/>
</dbReference>
<organism evidence="3 4">
    <name type="scientific">Rhizopus microsporus</name>
    <dbReference type="NCBI Taxonomy" id="58291"/>
    <lineage>
        <taxon>Eukaryota</taxon>
        <taxon>Fungi</taxon>
        <taxon>Fungi incertae sedis</taxon>
        <taxon>Mucoromycota</taxon>
        <taxon>Mucoromycotina</taxon>
        <taxon>Mucoromycetes</taxon>
        <taxon>Mucorales</taxon>
        <taxon>Mucorineae</taxon>
        <taxon>Rhizopodaceae</taxon>
        <taxon>Rhizopus</taxon>
    </lineage>
</organism>
<keyword evidence="1" id="KW-0106">Calcium</keyword>
<sequence>ISEVDKSTPVAIEYWFRCLDEDGDGIITYYDLEQHWKDQEKRLRHMVETYRYHFEEFIKFEDIMRQMYSTDTWSILKLTHGF</sequence>
<dbReference type="OMA" id="WSILKLT"/>
<dbReference type="AlphaFoldDB" id="A0A1X0S325"/>
<evidence type="ECO:0000313" key="3">
    <source>
        <dbReference type="EMBL" id="ORE18589.1"/>
    </source>
</evidence>